<dbReference type="InterPro" id="IPR014752">
    <property type="entry name" value="Arrestin-like_C"/>
</dbReference>
<evidence type="ECO:0000256" key="2">
    <source>
        <dbReference type="SAM" id="MobiDB-lite"/>
    </source>
</evidence>
<organism evidence="4 5">
    <name type="scientific">Pristionchus fissidentatus</name>
    <dbReference type="NCBI Taxonomy" id="1538716"/>
    <lineage>
        <taxon>Eukaryota</taxon>
        <taxon>Metazoa</taxon>
        <taxon>Ecdysozoa</taxon>
        <taxon>Nematoda</taxon>
        <taxon>Chromadorea</taxon>
        <taxon>Rhabditida</taxon>
        <taxon>Rhabditina</taxon>
        <taxon>Diplogasteromorpha</taxon>
        <taxon>Diplogasteroidea</taxon>
        <taxon>Neodiplogasteridae</taxon>
        <taxon>Pristionchus</taxon>
    </lineage>
</organism>
<accession>A0AAV5VEG3</accession>
<dbReference type="PANTHER" id="PTHR11188">
    <property type="entry name" value="ARRESTIN DOMAIN CONTAINING PROTEIN"/>
    <property type="match status" value="1"/>
</dbReference>
<dbReference type="PANTHER" id="PTHR11188:SF175">
    <property type="entry name" value="ARRESTIN C-TERMINAL-LIKE DOMAIN-CONTAINING PROTEIN"/>
    <property type="match status" value="1"/>
</dbReference>
<dbReference type="AlphaFoldDB" id="A0AAV5VEG3"/>
<evidence type="ECO:0000259" key="3">
    <source>
        <dbReference type="SMART" id="SM01017"/>
    </source>
</evidence>
<dbReference type="Pfam" id="PF02752">
    <property type="entry name" value="Arrestin_C"/>
    <property type="match status" value="1"/>
</dbReference>
<dbReference type="SMART" id="SM01017">
    <property type="entry name" value="Arrestin_C"/>
    <property type="match status" value="1"/>
</dbReference>
<dbReference type="GO" id="GO:0005737">
    <property type="term" value="C:cytoplasm"/>
    <property type="evidence" value="ECO:0007669"/>
    <property type="project" value="TreeGrafter"/>
</dbReference>
<dbReference type="InterPro" id="IPR050357">
    <property type="entry name" value="Arrestin_domain-protein"/>
</dbReference>
<protein>
    <recommendedName>
        <fullName evidence="3">Arrestin C-terminal-like domain-containing protein</fullName>
    </recommendedName>
</protein>
<dbReference type="InterPro" id="IPR011022">
    <property type="entry name" value="Arrestin_C-like"/>
</dbReference>
<dbReference type="Gene3D" id="2.60.40.640">
    <property type="match status" value="2"/>
</dbReference>
<dbReference type="EMBL" id="BTSY01000003">
    <property type="protein sequence ID" value="GMT17643.1"/>
    <property type="molecule type" value="Genomic_DNA"/>
</dbReference>
<comment type="similarity">
    <text evidence="1">Belongs to the arrestin family.</text>
</comment>
<comment type="caution">
    <text evidence="4">The sequence shown here is derived from an EMBL/GenBank/DDBJ whole genome shotgun (WGS) entry which is preliminary data.</text>
</comment>
<evidence type="ECO:0000256" key="1">
    <source>
        <dbReference type="ARBA" id="ARBA00005298"/>
    </source>
</evidence>
<sequence length="335" mass="37917">SRSHSGTSRDVQPVQGRRHSSCSSRVVKPRPKPDTSIRVAISYDKIHGYAPGDTVSASISITVPDRPFSTITTIWTKIEGVARVDLQEKVFFCKYSSHHCYFSQSTTVWTPVGRQCYVAVGTHTFTVKFRLPRSCDSSFESELAHIRYSCTVGIERIGKISNKTEMYFTVIRPVDLNTLLSVMSPLSVTETLYDRFFPFEKGEIRLNVNLSKTGYVPGQEIIVNAEIRNNSPRTVNIIRLKLYQFTTFTTYNGGISHQREERKTLRSIERNIFVESDSNHVISRSITVPSMIPLHFRCPNISVAYRLKVKVMTSRILGESVTVNVPITIGSIELR</sequence>
<dbReference type="SUPFAM" id="SSF81296">
    <property type="entry name" value="E set domains"/>
    <property type="match status" value="2"/>
</dbReference>
<name>A0AAV5VEG3_9BILA</name>
<reference evidence="4" key="1">
    <citation type="submission" date="2023-10" db="EMBL/GenBank/DDBJ databases">
        <title>Genome assembly of Pristionchus species.</title>
        <authorList>
            <person name="Yoshida K."/>
            <person name="Sommer R.J."/>
        </authorList>
    </citation>
    <scope>NUCLEOTIDE SEQUENCE</scope>
    <source>
        <strain evidence="4">RS5133</strain>
    </source>
</reference>
<feature type="domain" description="Arrestin C-terminal-like" evidence="3">
    <location>
        <begin position="200"/>
        <end position="334"/>
    </location>
</feature>
<evidence type="ECO:0000313" key="4">
    <source>
        <dbReference type="EMBL" id="GMT17643.1"/>
    </source>
</evidence>
<feature type="compositionally biased region" description="Polar residues" evidence="2">
    <location>
        <begin position="1"/>
        <end position="10"/>
    </location>
</feature>
<dbReference type="InterPro" id="IPR011021">
    <property type="entry name" value="Arrestin-like_N"/>
</dbReference>
<evidence type="ECO:0000313" key="5">
    <source>
        <dbReference type="Proteomes" id="UP001432322"/>
    </source>
</evidence>
<dbReference type="InterPro" id="IPR014756">
    <property type="entry name" value="Ig_E-set"/>
</dbReference>
<dbReference type="Pfam" id="PF00339">
    <property type="entry name" value="Arrestin_N"/>
    <property type="match status" value="1"/>
</dbReference>
<dbReference type="Proteomes" id="UP001432322">
    <property type="component" value="Unassembled WGS sequence"/>
</dbReference>
<dbReference type="GO" id="GO:0015031">
    <property type="term" value="P:protein transport"/>
    <property type="evidence" value="ECO:0007669"/>
    <property type="project" value="TreeGrafter"/>
</dbReference>
<gene>
    <name evidence="4" type="ORF">PFISCL1PPCAC_8940</name>
</gene>
<keyword evidence="5" id="KW-1185">Reference proteome</keyword>
<feature type="non-terminal residue" evidence="4">
    <location>
        <position position="1"/>
    </location>
</feature>
<proteinExistence type="inferred from homology"/>
<feature type="non-terminal residue" evidence="4">
    <location>
        <position position="335"/>
    </location>
</feature>
<feature type="region of interest" description="Disordered" evidence="2">
    <location>
        <begin position="1"/>
        <end position="32"/>
    </location>
</feature>